<dbReference type="NCBIfam" id="TIGR02595">
    <property type="entry name" value="PEP_CTERM"/>
    <property type="match status" value="1"/>
</dbReference>
<feature type="domain" description="Ice-binding protein C-terminal" evidence="3">
    <location>
        <begin position="228"/>
        <end position="248"/>
    </location>
</feature>
<evidence type="ECO:0000313" key="4">
    <source>
        <dbReference type="EMBL" id="SFU38523.1"/>
    </source>
</evidence>
<feature type="region of interest" description="Disordered" evidence="1">
    <location>
        <begin position="211"/>
        <end position="230"/>
    </location>
</feature>
<evidence type="ECO:0000256" key="1">
    <source>
        <dbReference type="SAM" id="MobiDB-lite"/>
    </source>
</evidence>
<dbReference type="AlphaFoldDB" id="A0A1I7FQT1"/>
<sequence>MKYSKFSMAFVGLLAASTASFDAAAVPISFSGSSGSLSANVSFDIVGTQLQVVLTNTSTADVLVPTDALTAVFFDIAGDPALTRDSAISGGPTYLGAINISGAGTVVGGEWAYLNGLSQYGVNSGVSSVGLGIFGPGDRFPGSDLSPPDSPDGLQYGLASAGDDQTTGNGGGGGVLGNELTKNSVTFLLSGIGSLSLSDISGVTFQYGTQLNEPSFPGDGGPPSQELPEPGTLALLGLGLLGFGVSRRQRNKLA</sequence>
<gene>
    <name evidence="4" type="ORF">SAMN05216417_102121</name>
</gene>
<evidence type="ECO:0000259" key="3">
    <source>
        <dbReference type="Pfam" id="PF07589"/>
    </source>
</evidence>
<feature type="signal peptide" evidence="2">
    <location>
        <begin position="1"/>
        <end position="24"/>
    </location>
</feature>
<evidence type="ECO:0000256" key="2">
    <source>
        <dbReference type="SAM" id="SignalP"/>
    </source>
</evidence>
<dbReference type="InterPro" id="IPR013424">
    <property type="entry name" value="Ice-binding_C"/>
</dbReference>
<dbReference type="NCBIfam" id="NF045504">
    <property type="entry name" value="Xrt_dep_XDD4"/>
    <property type="match status" value="1"/>
</dbReference>
<dbReference type="Proteomes" id="UP000182649">
    <property type="component" value="Unassembled WGS sequence"/>
</dbReference>
<proteinExistence type="predicted"/>
<evidence type="ECO:0000313" key="5">
    <source>
        <dbReference type="Proteomes" id="UP000182649"/>
    </source>
</evidence>
<accession>A0A1I7FQT1</accession>
<feature type="chain" id="PRO_5010286117" evidence="2">
    <location>
        <begin position="25"/>
        <end position="254"/>
    </location>
</feature>
<feature type="region of interest" description="Disordered" evidence="1">
    <location>
        <begin position="139"/>
        <end position="175"/>
    </location>
</feature>
<dbReference type="InterPro" id="IPR054644">
    <property type="entry name" value="Xrt_dep_XDD4"/>
</dbReference>
<organism evidence="4 5">
    <name type="scientific">Nitrosospira multiformis</name>
    <dbReference type="NCBI Taxonomy" id="1231"/>
    <lineage>
        <taxon>Bacteria</taxon>
        <taxon>Pseudomonadati</taxon>
        <taxon>Pseudomonadota</taxon>
        <taxon>Betaproteobacteria</taxon>
        <taxon>Nitrosomonadales</taxon>
        <taxon>Nitrosomonadaceae</taxon>
        <taxon>Nitrosospira</taxon>
    </lineage>
</organism>
<name>A0A1I7FQT1_9PROT</name>
<protein>
    <submittedName>
        <fullName evidence="4">PEP-CTERM protein-sorting domain-containing protein</fullName>
    </submittedName>
</protein>
<dbReference type="RefSeq" id="WP_256210288.1">
    <property type="nucleotide sequence ID" value="NZ_FPBZ01000002.1"/>
</dbReference>
<dbReference type="EMBL" id="FPBZ01000002">
    <property type="protein sequence ID" value="SFU38523.1"/>
    <property type="molecule type" value="Genomic_DNA"/>
</dbReference>
<dbReference type="Pfam" id="PF07589">
    <property type="entry name" value="PEP-CTERM"/>
    <property type="match status" value="1"/>
</dbReference>
<feature type="compositionally biased region" description="Low complexity" evidence="1">
    <location>
        <begin position="142"/>
        <end position="154"/>
    </location>
</feature>
<keyword evidence="2" id="KW-0732">Signal</keyword>
<reference evidence="4 5" key="1">
    <citation type="submission" date="2016-10" db="EMBL/GenBank/DDBJ databases">
        <authorList>
            <person name="de Groot N.N."/>
        </authorList>
    </citation>
    <scope>NUCLEOTIDE SEQUENCE [LARGE SCALE GENOMIC DNA]</scope>
    <source>
        <strain evidence="4 5">Nl14</strain>
    </source>
</reference>